<reference evidence="2" key="1">
    <citation type="submission" date="2022-01" db="EMBL/GenBank/DDBJ databases">
        <title>Genome Sequence Resource for Two Populations of Ditylenchus destructor, the Migratory Endoparasitic Phytonematode.</title>
        <authorList>
            <person name="Zhang H."/>
            <person name="Lin R."/>
            <person name="Xie B."/>
        </authorList>
    </citation>
    <scope>NUCLEOTIDE SEQUENCE</scope>
    <source>
        <strain evidence="2">BazhouSP</strain>
    </source>
</reference>
<comment type="caution">
    <text evidence="2">The sequence shown here is derived from an EMBL/GenBank/DDBJ whole genome shotgun (WGS) entry which is preliminary data.</text>
</comment>
<evidence type="ECO:0000313" key="3">
    <source>
        <dbReference type="Proteomes" id="UP001201812"/>
    </source>
</evidence>
<organism evidence="2 3">
    <name type="scientific">Ditylenchus destructor</name>
    <dbReference type="NCBI Taxonomy" id="166010"/>
    <lineage>
        <taxon>Eukaryota</taxon>
        <taxon>Metazoa</taxon>
        <taxon>Ecdysozoa</taxon>
        <taxon>Nematoda</taxon>
        <taxon>Chromadorea</taxon>
        <taxon>Rhabditida</taxon>
        <taxon>Tylenchina</taxon>
        <taxon>Tylenchomorpha</taxon>
        <taxon>Sphaerularioidea</taxon>
        <taxon>Anguinidae</taxon>
        <taxon>Anguininae</taxon>
        <taxon>Ditylenchus</taxon>
    </lineage>
</organism>
<keyword evidence="3" id="KW-1185">Reference proteome</keyword>
<sequence>MVSLIGSMETPNSPTFAIESQNTANKVATQSNGVEPKSTAKIEKSFCNGCQKHYDFLVVSSQMGDESRCLECFKQYQKQIGALPTTITQSPKDIDSSSYATIEAHSTKNGKFLLSGTNAENLLSTQITIKNERKDSTPTQEGNSNGIENDLESNGNRKLPLKLKVKNGIVLANGLEDENGAPAEKRARLREEYENVANI</sequence>
<gene>
    <name evidence="2" type="ORF">DdX_04336</name>
</gene>
<evidence type="ECO:0000313" key="2">
    <source>
        <dbReference type="EMBL" id="KAI1722041.1"/>
    </source>
</evidence>
<dbReference type="Proteomes" id="UP001201812">
    <property type="component" value="Unassembled WGS sequence"/>
</dbReference>
<evidence type="ECO:0000256" key="1">
    <source>
        <dbReference type="SAM" id="MobiDB-lite"/>
    </source>
</evidence>
<dbReference type="EMBL" id="JAKKPZ010000004">
    <property type="protein sequence ID" value="KAI1722041.1"/>
    <property type="molecule type" value="Genomic_DNA"/>
</dbReference>
<feature type="region of interest" description="Disordered" evidence="1">
    <location>
        <begin position="131"/>
        <end position="155"/>
    </location>
</feature>
<name>A0AAD4NBC0_9BILA</name>
<dbReference type="AlphaFoldDB" id="A0AAD4NBC0"/>
<proteinExistence type="predicted"/>
<protein>
    <submittedName>
        <fullName evidence="2">Uncharacterized protein</fullName>
    </submittedName>
</protein>
<accession>A0AAD4NBC0</accession>
<feature type="compositionally biased region" description="Polar residues" evidence="1">
    <location>
        <begin position="137"/>
        <end position="155"/>
    </location>
</feature>